<evidence type="ECO:0000256" key="2">
    <source>
        <dbReference type="ARBA" id="ARBA00023235"/>
    </source>
</evidence>
<sequence>MAKIPYLLVDAFTETPGGGNRVALILDARGMSPEEMQRVADRLHQSQAAFVTEWDSGGFGVRYFTSSGEVEFSGHASVALALTLAREGRVPPHTKKLYLRTIGEALSVELVEENDLPSKAVVRGPAPRFRDPPSFRTLREFMEALGADERYMHRGLPYGIAFTGLWSLFLPVVAPGLVDGLEPDMTRLSELTAGLELATVHVYTPLGPRSFYARTFAPLLGIPEDPVTGSANAALGALLARARVVPRWEGAIHLTVLQGHRLGATGSVDVRVEYGPSGAILGVFIGGKAVLAETGVLEL</sequence>
<dbReference type="AlphaFoldDB" id="A0A399F8N9"/>
<dbReference type="OrthoDB" id="9788221at2"/>
<dbReference type="GO" id="GO:0005737">
    <property type="term" value="C:cytoplasm"/>
    <property type="evidence" value="ECO:0007669"/>
    <property type="project" value="TreeGrafter"/>
</dbReference>
<reference evidence="3 4" key="1">
    <citation type="submission" date="2018-08" db="EMBL/GenBank/DDBJ databases">
        <title>Meiothermus granaticius genome AF-68 sequencing project.</title>
        <authorList>
            <person name="Da Costa M.S."/>
            <person name="Albuquerque L."/>
            <person name="Raposo P."/>
            <person name="Froufe H.J.C."/>
            <person name="Barroso C.S."/>
            <person name="Egas C."/>
        </authorList>
    </citation>
    <scope>NUCLEOTIDE SEQUENCE [LARGE SCALE GENOMIC DNA]</scope>
    <source>
        <strain evidence="3 4">AF-68</strain>
    </source>
</reference>
<evidence type="ECO:0000313" key="3">
    <source>
        <dbReference type="EMBL" id="RIH91272.1"/>
    </source>
</evidence>
<proteinExistence type="inferred from homology"/>
<comment type="similarity">
    <text evidence="1">Belongs to the PhzF family.</text>
</comment>
<organism evidence="3 4">
    <name type="scientific">Meiothermus granaticius NBRC 107808</name>
    <dbReference type="NCBI Taxonomy" id="1227551"/>
    <lineage>
        <taxon>Bacteria</taxon>
        <taxon>Thermotogati</taxon>
        <taxon>Deinococcota</taxon>
        <taxon>Deinococci</taxon>
        <taxon>Thermales</taxon>
        <taxon>Thermaceae</taxon>
        <taxon>Meiothermus</taxon>
    </lineage>
</organism>
<dbReference type="Gene3D" id="3.10.310.10">
    <property type="entry name" value="Diaminopimelate Epimerase, Chain A, domain 1"/>
    <property type="match status" value="2"/>
</dbReference>
<dbReference type="PIRSF" id="PIRSF016184">
    <property type="entry name" value="PhzC_PhzF"/>
    <property type="match status" value="1"/>
</dbReference>
<name>A0A399F8N9_9DEIN</name>
<dbReference type="SUPFAM" id="SSF54506">
    <property type="entry name" value="Diaminopimelate epimerase-like"/>
    <property type="match status" value="1"/>
</dbReference>
<dbReference type="Proteomes" id="UP000266178">
    <property type="component" value="Unassembled WGS sequence"/>
</dbReference>
<dbReference type="NCBIfam" id="TIGR00654">
    <property type="entry name" value="PhzF_family"/>
    <property type="match status" value="1"/>
</dbReference>
<dbReference type="RefSeq" id="WP_119358291.1">
    <property type="nucleotide sequence ID" value="NZ_BJXM01000003.1"/>
</dbReference>
<evidence type="ECO:0000256" key="1">
    <source>
        <dbReference type="ARBA" id="ARBA00008270"/>
    </source>
</evidence>
<comment type="caution">
    <text evidence="3">The sequence shown here is derived from an EMBL/GenBank/DDBJ whole genome shotgun (WGS) entry which is preliminary data.</text>
</comment>
<accession>A0A399F8N9</accession>
<protein>
    <submittedName>
        <fullName evidence="3">Putative isomerase YddE</fullName>
        <ecNumber evidence="3">5.1.-.-</ecNumber>
    </submittedName>
</protein>
<gene>
    <name evidence="3" type="primary">yddE</name>
    <name evidence="3" type="ORF">Mgrana_02849</name>
</gene>
<dbReference type="EC" id="5.1.-.-" evidence="3"/>
<evidence type="ECO:0000313" key="4">
    <source>
        <dbReference type="Proteomes" id="UP000266178"/>
    </source>
</evidence>
<dbReference type="EMBL" id="QWLB01000050">
    <property type="protein sequence ID" value="RIH91272.1"/>
    <property type="molecule type" value="Genomic_DNA"/>
</dbReference>
<dbReference type="PANTHER" id="PTHR13774:SF39">
    <property type="entry name" value="BIOSYNTHESIS PROTEIN, PUTATIVE-RELATED"/>
    <property type="match status" value="1"/>
</dbReference>
<keyword evidence="4" id="KW-1185">Reference proteome</keyword>
<dbReference type="GO" id="GO:0016853">
    <property type="term" value="F:isomerase activity"/>
    <property type="evidence" value="ECO:0007669"/>
    <property type="project" value="UniProtKB-KW"/>
</dbReference>
<keyword evidence="2 3" id="KW-0413">Isomerase</keyword>
<dbReference type="PANTHER" id="PTHR13774">
    <property type="entry name" value="PHENAZINE BIOSYNTHESIS PROTEIN"/>
    <property type="match status" value="1"/>
</dbReference>
<dbReference type="InterPro" id="IPR003719">
    <property type="entry name" value="Phenazine_PhzF-like"/>
</dbReference>
<dbReference type="Pfam" id="PF02567">
    <property type="entry name" value="PhzC-PhzF"/>
    <property type="match status" value="1"/>
</dbReference>